<protein>
    <submittedName>
        <fullName evidence="2">Uncharacterized protein</fullName>
    </submittedName>
</protein>
<gene>
    <name evidence="2" type="ORF">COLO4_35229</name>
</gene>
<sequence length="32" mass="3483">MADFTMEIRAGESNQHGKEMQSDKGKKGSGKV</sequence>
<organism evidence="2 3">
    <name type="scientific">Corchorus olitorius</name>
    <dbReference type="NCBI Taxonomy" id="93759"/>
    <lineage>
        <taxon>Eukaryota</taxon>
        <taxon>Viridiplantae</taxon>
        <taxon>Streptophyta</taxon>
        <taxon>Embryophyta</taxon>
        <taxon>Tracheophyta</taxon>
        <taxon>Spermatophyta</taxon>
        <taxon>Magnoliopsida</taxon>
        <taxon>eudicotyledons</taxon>
        <taxon>Gunneridae</taxon>
        <taxon>Pentapetalae</taxon>
        <taxon>rosids</taxon>
        <taxon>malvids</taxon>
        <taxon>Malvales</taxon>
        <taxon>Malvaceae</taxon>
        <taxon>Grewioideae</taxon>
        <taxon>Apeibeae</taxon>
        <taxon>Corchorus</taxon>
    </lineage>
</organism>
<keyword evidence="3" id="KW-1185">Reference proteome</keyword>
<feature type="region of interest" description="Disordered" evidence="1">
    <location>
        <begin position="1"/>
        <end position="32"/>
    </location>
</feature>
<accession>A0A1R3GHS1</accession>
<dbReference type="Proteomes" id="UP000187203">
    <property type="component" value="Unassembled WGS sequence"/>
</dbReference>
<comment type="caution">
    <text evidence="2">The sequence shown here is derived from an EMBL/GenBank/DDBJ whole genome shotgun (WGS) entry which is preliminary data.</text>
</comment>
<evidence type="ECO:0000256" key="1">
    <source>
        <dbReference type="SAM" id="MobiDB-lite"/>
    </source>
</evidence>
<evidence type="ECO:0000313" key="2">
    <source>
        <dbReference type="EMBL" id="OMO57634.1"/>
    </source>
</evidence>
<proteinExistence type="predicted"/>
<evidence type="ECO:0000313" key="3">
    <source>
        <dbReference type="Proteomes" id="UP000187203"/>
    </source>
</evidence>
<dbReference type="AlphaFoldDB" id="A0A1R3GHS1"/>
<name>A0A1R3GHS1_9ROSI</name>
<reference evidence="3" key="1">
    <citation type="submission" date="2013-09" db="EMBL/GenBank/DDBJ databases">
        <title>Corchorus olitorius genome sequencing.</title>
        <authorList>
            <person name="Alam M."/>
            <person name="Haque M.S."/>
            <person name="Islam M.S."/>
            <person name="Emdad E.M."/>
            <person name="Islam M.M."/>
            <person name="Ahmed B."/>
            <person name="Halim A."/>
            <person name="Hossen Q.M.M."/>
            <person name="Hossain M.Z."/>
            <person name="Ahmed R."/>
            <person name="Khan M.M."/>
            <person name="Islam R."/>
            <person name="Rashid M.M."/>
            <person name="Khan S.A."/>
            <person name="Rahman M.S."/>
            <person name="Alam M."/>
            <person name="Yahiya A.S."/>
            <person name="Khan M.S."/>
            <person name="Azam M.S."/>
            <person name="Haque T."/>
            <person name="Lashkar M.Z.H."/>
            <person name="Akhand A.I."/>
            <person name="Morshed G."/>
            <person name="Roy S."/>
            <person name="Uddin K.S."/>
            <person name="Rabeya T."/>
            <person name="Hossain A.S."/>
            <person name="Chowdhury A."/>
            <person name="Snigdha A.R."/>
            <person name="Mortoza M.S."/>
            <person name="Matin S.A."/>
            <person name="Hoque S.M.E."/>
            <person name="Islam M.K."/>
            <person name="Roy D.K."/>
            <person name="Haider R."/>
            <person name="Moosa M.M."/>
            <person name="Elias S.M."/>
            <person name="Hasan A.M."/>
            <person name="Jahan S."/>
            <person name="Shafiuddin M."/>
            <person name="Mahmood N."/>
            <person name="Shommy N.S."/>
        </authorList>
    </citation>
    <scope>NUCLEOTIDE SEQUENCE [LARGE SCALE GENOMIC DNA]</scope>
    <source>
        <strain evidence="3">cv. O-4</strain>
    </source>
</reference>
<feature type="compositionally biased region" description="Basic and acidic residues" evidence="1">
    <location>
        <begin position="15"/>
        <end position="26"/>
    </location>
</feature>
<dbReference type="EMBL" id="AWUE01022512">
    <property type="protein sequence ID" value="OMO57634.1"/>
    <property type="molecule type" value="Genomic_DNA"/>
</dbReference>